<proteinExistence type="inferred from homology"/>
<dbReference type="EMBL" id="MQVX01000001">
    <property type="protein sequence ID" value="PQJ16522.1"/>
    <property type="molecule type" value="Genomic_DNA"/>
</dbReference>
<evidence type="ECO:0000313" key="5">
    <source>
        <dbReference type="EMBL" id="PQJ16522.1"/>
    </source>
</evidence>
<dbReference type="PANTHER" id="PTHR21599:SF0">
    <property type="entry name" value="GLYCERATE KINASE"/>
    <property type="match status" value="1"/>
</dbReference>
<dbReference type="Pfam" id="PF02595">
    <property type="entry name" value="Gly_kinase"/>
    <property type="match status" value="1"/>
</dbReference>
<dbReference type="InterPro" id="IPR036129">
    <property type="entry name" value="Glycerate_kinase_sf"/>
</dbReference>
<sequence>MKIVLAPDKFKASLTGADFCRIVSGVLKGVKPDLEVTEIPLADGGDGTAEVLEARLGAERIEVNVSDPLFRPIQADYLFETRTKLAFIEMAKASGFALLNPSERNPMNTSSYGTGELIRDALQKGAKRIVLGIGGSATNDAGIGLAAALGYRFVDAQGVALSQVGKNLPHIHQIIRPENDLLDGVQIELACDVSNPFYGKEGAAYVYGPQKGASEQEVEYLDQGLQHLADLIKSDFGLDVQTVPGAGAAGGIGGGAVAFLGAKHRAGIELVKDLLDFDTQIKGADWIISGEGALDEQSFYGKTIKGVCDSAAALSIPVAVFCGHLDLTRQKQKEVGIAYATSINKPGQSLEEAIASTSKNLKDAVEQFAKESILEG</sequence>
<dbReference type="Gene3D" id="3.40.50.10350">
    <property type="entry name" value="Glycerate kinase, domain 1"/>
    <property type="match status" value="1"/>
</dbReference>
<dbReference type="AlphaFoldDB" id="A0A2S7T9B7"/>
<evidence type="ECO:0000313" key="6">
    <source>
        <dbReference type="Proteomes" id="UP000239366"/>
    </source>
</evidence>
<evidence type="ECO:0000256" key="1">
    <source>
        <dbReference type="ARBA" id="ARBA00006284"/>
    </source>
</evidence>
<dbReference type="PANTHER" id="PTHR21599">
    <property type="entry name" value="GLYCERATE KINASE"/>
    <property type="match status" value="1"/>
</dbReference>
<reference evidence="6" key="1">
    <citation type="submission" date="2016-11" db="EMBL/GenBank/DDBJ databases">
        <title>Trade-off between light-utilization and light-protection in marine flavobacteria.</title>
        <authorList>
            <person name="Kumagai Y."/>
            <person name="Yoshizawa S."/>
            <person name="Kogure K."/>
        </authorList>
    </citation>
    <scope>NUCLEOTIDE SEQUENCE [LARGE SCALE GENOMIC DNA]</scope>
    <source>
        <strain evidence="6">SG-18</strain>
    </source>
</reference>
<comment type="similarity">
    <text evidence="1 4">Belongs to the glycerate kinase type-1 family.</text>
</comment>
<keyword evidence="6" id="KW-1185">Reference proteome</keyword>
<organism evidence="5 6">
    <name type="scientific">Aureicoccus marinus</name>
    <dbReference type="NCBI Taxonomy" id="754435"/>
    <lineage>
        <taxon>Bacteria</taxon>
        <taxon>Pseudomonadati</taxon>
        <taxon>Bacteroidota</taxon>
        <taxon>Flavobacteriia</taxon>
        <taxon>Flavobacteriales</taxon>
        <taxon>Flavobacteriaceae</taxon>
        <taxon>Aureicoccus</taxon>
    </lineage>
</organism>
<name>A0A2S7T9B7_9FLAO</name>
<dbReference type="GO" id="GO:0008887">
    <property type="term" value="F:glycerate kinase activity"/>
    <property type="evidence" value="ECO:0007669"/>
    <property type="project" value="UniProtKB-UniRule"/>
</dbReference>
<accession>A0A2S7T9B7</accession>
<dbReference type="InterPro" id="IPR018193">
    <property type="entry name" value="Glyc_kinase_flavodox-like_fold"/>
</dbReference>
<keyword evidence="3 4" id="KW-0418">Kinase</keyword>
<evidence type="ECO:0000256" key="3">
    <source>
        <dbReference type="ARBA" id="ARBA00022777"/>
    </source>
</evidence>
<dbReference type="Proteomes" id="UP000239366">
    <property type="component" value="Unassembled WGS sequence"/>
</dbReference>
<dbReference type="Gene3D" id="3.90.1510.10">
    <property type="entry name" value="Glycerate kinase, domain 2"/>
    <property type="match status" value="1"/>
</dbReference>
<comment type="caution">
    <text evidence="5">The sequence shown here is derived from an EMBL/GenBank/DDBJ whole genome shotgun (WGS) entry which is preliminary data.</text>
</comment>
<evidence type="ECO:0000256" key="4">
    <source>
        <dbReference type="PIRNR" id="PIRNR006078"/>
    </source>
</evidence>
<protein>
    <submittedName>
        <fullName evidence="5">Glycerate kinase</fullName>
    </submittedName>
</protein>
<keyword evidence="2 4" id="KW-0808">Transferase</keyword>
<dbReference type="OrthoDB" id="9774290at2"/>
<dbReference type="PIRSF" id="PIRSF006078">
    <property type="entry name" value="GlxK"/>
    <property type="match status" value="1"/>
</dbReference>
<evidence type="ECO:0000256" key="2">
    <source>
        <dbReference type="ARBA" id="ARBA00022679"/>
    </source>
</evidence>
<dbReference type="RefSeq" id="WP_105002192.1">
    <property type="nucleotide sequence ID" value="NZ_MQVX01000001.1"/>
</dbReference>
<gene>
    <name evidence="5" type="ORF">BST99_13070</name>
</gene>
<dbReference type="InterPro" id="IPR018197">
    <property type="entry name" value="Glycerate_kinase_RE-like"/>
</dbReference>
<dbReference type="InterPro" id="IPR004381">
    <property type="entry name" value="Glycerate_kinase"/>
</dbReference>
<dbReference type="SUPFAM" id="SSF110738">
    <property type="entry name" value="Glycerate kinase I"/>
    <property type="match status" value="1"/>
</dbReference>
<dbReference type="GO" id="GO:0031388">
    <property type="term" value="P:organic acid phosphorylation"/>
    <property type="evidence" value="ECO:0007669"/>
    <property type="project" value="UniProtKB-UniRule"/>
</dbReference>
<dbReference type="NCBIfam" id="TIGR00045">
    <property type="entry name" value="glycerate kinase"/>
    <property type="match status" value="1"/>
</dbReference>